<proteinExistence type="predicted"/>
<feature type="transmembrane region" description="Helical" evidence="1">
    <location>
        <begin position="48"/>
        <end position="68"/>
    </location>
</feature>
<dbReference type="SUPFAM" id="SSF55874">
    <property type="entry name" value="ATPase domain of HSP90 chaperone/DNA topoisomerase II/histidine kinase"/>
    <property type="match status" value="1"/>
</dbReference>
<keyword evidence="1" id="KW-0472">Membrane</keyword>
<dbReference type="Gene3D" id="3.30.565.10">
    <property type="entry name" value="Histidine kinase-like ATPase, C-terminal domain"/>
    <property type="match status" value="1"/>
</dbReference>
<feature type="transmembrane region" description="Helical" evidence="1">
    <location>
        <begin position="12"/>
        <end position="33"/>
    </location>
</feature>
<comment type="caution">
    <text evidence="3">The sequence shown here is derived from an EMBL/GenBank/DDBJ whole genome shotgun (WGS) entry which is preliminary data.</text>
</comment>
<dbReference type="InterPro" id="IPR036890">
    <property type="entry name" value="HATPase_C_sf"/>
</dbReference>
<gene>
    <name evidence="3" type="ORF">GUA46_11955</name>
</gene>
<dbReference type="RefSeq" id="WP_176620681.1">
    <property type="nucleotide sequence ID" value="NZ_WYET01000004.1"/>
</dbReference>
<evidence type="ECO:0000256" key="1">
    <source>
        <dbReference type="SAM" id="Phobius"/>
    </source>
</evidence>
<keyword evidence="3" id="KW-0418">Kinase</keyword>
<sequence length="346" mass="40643">MRFEHTILKKYWKVAIHFLVWIIFFFLPFLVVLQMKGEAGVSELTKKILFFNASMTFFWALVFYLNSIILIPRFLFKKKYLYFSSYNILLLVSAIAFNRWIYTFVDDTPPYSLISALFFNGFPFLFFLLLSIAFKTVSDRLQMERIAKEREQETLKTELAFLRSQISPHFLLNVLNSMAAMVRLKSDMLEPTILRLSSILQYILYETDGEKVLLKSEVDYLKSYILLQQTRFGDRLELHTEMVLKEDWHVIEPMLLIPFVENAFKHGSGMMDNPVIEIKLQTANNCLSFMVRNKYIDNDSAKDNVSGIGLVNVKRRLELLYGNKQILKVDKSNGWYTVTLDLYLEP</sequence>
<dbReference type="EMBL" id="WYET01000004">
    <property type="protein sequence ID" value="NVN19057.1"/>
    <property type="molecule type" value="Genomic_DNA"/>
</dbReference>
<keyword evidence="3" id="KW-0808">Transferase</keyword>
<reference evidence="3 4" key="1">
    <citation type="submission" date="2020-01" db="EMBL/GenBank/DDBJ databases">
        <title>Draft Genome Analysis of Muricauda sp. HICW Isolated from coastal seawater of PR China.</title>
        <authorList>
            <person name="Chen M.-X."/>
        </authorList>
    </citation>
    <scope>NUCLEOTIDE SEQUENCE [LARGE SCALE GENOMIC DNA]</scope>
    <source>
        <strain evidence="3 4">HICW</strain>
    </source>
</reference>
<feature type="transmembrane region" description="Helical" evidence="1">
    <location>
        <begin position="113"/>
        <end position="134"/>
    </location>
</feature>
<dbReference type="InterPro" id="IPR050640">
    <property type="entry name" value="Bact_2-comp_sensor_kinase"/>
</dbReference>
<dbReference type="PANTHER" id="PTHR34220">
    <property type="entry name" value="SENSOR HISTIDINE KINASE YPDA"/>
    <property type="match status" value="1"/>
</dbReference>
<keyword evidence="4" id="KW-1185">Reference proteome</keyword>
<accession>A0A850NNZ5</accession>
<keyword evidence="1" id="KW-1133">Transmembrane helix</keyword>
<evidence type="ECO:0000313" key="3">
    <source>
        <dbReference type="EMBL" id="NVN19057.1"/>
    </source>
</evidence>
<protein>
    <submittedName>
        <fullName evidence="3">Histidine kinase</fullName>
    </submittedName>
</protein>
<feature type="transmembrane region" description="Helical" evidence="1">
    <location>
        <begin position="80"/>
        <end position="101"/>
    </location>
</feature>
<dbReference type="GO" id="GO:0016020">
    <property type="term" value="C:membrane"/>
    <property type="evidence" value="ECO:0007669"/>
    <property type="project" value="InterPro"/>
</dbReference>
<dbReference type="Pfam" id="PF06580">
    <property type="entry name" value="His_kinase"/>
    <property type="match status" value="1"/>
</dbReference>
<dbReference type="GO" id="GO:0000155">
    <property type="term" value="F:phosphorelay sensor kinase activity"/>
    <property type="evidence" value="ECO:0007669"/>
    <property type="project" value="InterPro"/>
</dbReference>
<dbReference type="AlphaFoldDB" id="A0A850NNZ5"/>
<organism evidence="3 4">
    <name type="scientific">Flagellimonas chongwuensis</name>
    <dbReference type="NCBI Taxonomy" id="2697365"/>
    <lineage>
        <taxon>Bacteria</taxon>
        <taxon>Pseudomonadati</taxon>
        <taxon>Bacteroidota</taxon>
        <taxon>Flavobacteriia</taxon>
        <taxon>Flavobacteriales</taxon>
        <taxon>Flavobacteriaceae</taxon>
        <taxon>Flagellimonas</taxon>
    </lineage>
</organism>
<keyword evidence="1" id="KW-0812">Transmembrane</keyword>
<dbReference type="PANTHER" id="PTHR34220:SF7">
    <property type="entry name" value="SENSOR HISTIDINE KINASE YPDA"/>
    <property type="match status" value="1"/>
</dbReference>
<dbReference type="Proteomes" id="UP000558089">
    <property type="component" value="Unassembled WGS sequence"/>
</dbReference>
<evidence type="ECO:0000313" key="4">
    <source>
        <dbReference type="Proteomes" id="UP000558089"/>
    </source>
</evidence>
<dbReference type="InterPro" id="IPR010559">
    <property type="entry name" value="Sig_transdc_His_kin_internal"/>
</dbReference>
<name>A0A850NNZ5_9FLAO</name>
<feature type="domain" description="Signal transduction histidine kinase internal region" evidence="2">
    <location>
        <begin position="158"/>
        <end position="236"/>
    </location>
</feature>
<evidence type="ECO:0000259" key="2">
    <source>
        <dbReference type="Pfam" id="PF06580"/>
    </source>
</evidence>